<evidence type="ECO:0000313" key="2">
    <source>
        <dbReference type="Proteomes" id="UP000822862"/>
    </source>
</evidence>
<protein>
    <recommendedName>
        <fullName evidence="3">Cytoplasmic protein</fullName>
    </recommendedName>
</protein>
<dbReference type="EMBL" id="CP075585">
    <property type="protein sequence ID" value="QZA59112.1"/>
    <property type="molecule type" value="Genomic_DNA"/>
</dbReference>
<organism evidence="1 2">
    <name type="scientific">Candidatus Rhabdochlamydia porcellionis</name>
    <dbReference type="NCBI Taxonomy" id="225148"/>
    <lineage>
        <taxon>Bacteria</taxon>
        <taxon>Pseudomonadati</taxon>
        <taxon>Chlamydiota</taxon>
        <taxon>Chlamydiia</taxon>
        <taxon>Parachlamydiales</taxon>
        <taxon>Candidatus Rhabdochlamydiaceae</taxon>
        <taxon>Candidatus Rhabdochlamydia</taxon>
    </lineage>
</organism>
<sequence length="63" mass="7381">MTKKQRFLTKTLHSFLIPSDYSEFFQELQSRIQTAQIKASALVNLELTTLYWDIGQKLSKKTD</sequence>
<keyword evidence="2" id="KW-1185">Reference proteome</keyword>
<name>A0ABX8Z0E7_9BACT</name>
<evidence type="ECO:0008006" key="3">
    <source>
        <dbReference type="Google" id="ProtNLM"/>
    </source>
</evidence>
<dbReference type="RefSeq" id="WP_198424159.1">
    <property type="nucleotide sequence ID" value="NZ_CP075585.1"/>
</dbReference>
<evidence type="ECO:0000313" key="1">
    <source>
        <dbReference type="EMBL" id="QZA59112.1"/>
    </source>
</evidence>
<gene>
    <name evidence="1" type="ORF">RHAB15C_0000996</name>
</gene>
<dbReference type="Proteomes" id="UP000822862">
    <property type="component" value="Chromosome"/>
</dbReference>
<proteinExistence type="predicted"/>
<reference evidence="1 2" key="1">
    <citation type="submission" date="2021-05" db="EMBL/GenBank/DDBJ databases">
        <title>Ecology and evolution of chlamydial symbionts of arthropods.</title>
        <authorList>
            <person name="Halter T."/>
            <person name="Sixt B.S."/>
            <person name="Toenshoff E.R."/>
            <person name="Koestlbacher S."/>
            <person name="Schulz F."/>
            <person name="Kostanjsek R."/>
            <person name="Collingro A."/>
            <person name="Hendrickx F."/>
            <person name="Horn M."/>
        </authorList>
    </citation>
    <scope>NUCLEOTIDE SEQUENCE [LARGE SCALE GENOMIC DNA]</scope>
    <source>
        <strain evidence="1 2">15C</strain>
    </source>
</reference>
<accession>A0ABX8Z0E7</accession>